<dbReference type="PANTHER" id="PTHR12810:SF0">
    <property type="entry name" value="SMALL RIBOSOMAL SUBUNIT PROTEIN MS29"/>
    <property type="match status" value="1"/>
</dbReference>
<dbReference type="AlphaFoldDB" id="A0A0C9Y1N0"/>
<name>A0A0C9Y1N0_9AGAR</name>
<dbReference type="InterPro" id="IPR019368">
    <property type="entry name" value="Ribosomal_mS29"/>
</dbReference>
<organism evidence="8 9">
    <name type="scientific">Laccaria amethystina LaAM-08-1</name>
    <dbReference type="NCBI Taxonomy" id="1095629"/>
    <lineage>
        <taxon>Eukaryota</taxon>
        <taxon>Fungi</taxon>
        <taxon>Dikarya</taxon>
        <taxon>Basidiomycota</taxon>
        <taxon>Agaricomycotina</taxon>
        <taxon>Agaricomycetes</taxon>
        <taxon>Agaricomycetidae</taxon>
        <taxon>Agaricales</taxon>
        <taxon>Agaricineae</taxon>
        <taxon>Hydnangiaceae</taxon>
        <taxon>Laccaria</taxon>
    </lineage>
</organism>
<evidence type="ECO:0000256" key="4">
    <source>
        <dbReference type="ARBA" id="ARBA00022980"/>
    </source>
</evidence>
<evidence type="ECO:0000256" key="7">
    <source>
        <dbReference type="ARBA" id="ARBA00035140"/>
    </source>
</evidence>
<dbReference type="GO" id="GO:0005763">
    <property type="term" value="C:mitochondrial small ribosomal subunit"/>
    <property type="evidence" value="ECO:0007669"/>
    <property type="project" value="TreeGrafter"/>
</dbReference>
<keyword evidence="3" id="KW-0809">Transit peptide</keyword>
<sequence>MVGSAAAFVLPENDPLRIFGLPKKMLLEFRILSKPCSVVRQVTADAIDMLENAKTRSSLESRVVLTGRAGNGKSFLLLQAVEYCINSGWIVLYIPRAKNLVNSTTAYAYDLRTQTYLQPAFAYQTLQRMHTVNAQLLGQLQIQHDLVLEKQTVPAGTSISDLIQVAIKEKSKVHSPIILDTVMKELETQTLTPVLFAVDDFQALYCKTEYRDPHFDAIKSFHLSMPRLIMDFASGKRSFAKGALLGAITASETRYALPIELRDALGLGYHHAMSPYDKRSKELLAYADGLKALAVPDKLTVAEASSLFEIWKDDMAINSNTYDELFLSKYVESDGNARDFVWKGLLSNMSA</sequence>
<comment type="subcellular location">
    <subcellularLocation>
        <location evidence="1">Mitochondrion</location>
    </subcellularLocation>
</comment>
<comment type="similarity">
    <text evidence="2">Belongs to the mitochondrion-specific ribosomal protein mS29 family.</text>
</comment>
<dbReference type="HOGENOM" id="CLU_042567_0_1_1"/>
<dbReference type="SUPFAM" id="SSF52540">
    <property type="entry name" value="P-loop containing nucleoside triphosphate hydrolases"/>
    <property type="match status" value="1"/>
</dbReference>
<dbReference type="PANTHER" id="PTHR12810">
    <property type="entry name" value="MITOCHONDRIAL 28S RIBOSOMAL PROTEIN S29"/>
    <property type="match status" value="1"/>
</dbReference>
<keyword evidence="5" id="KW-0496">Mitochondrion</keyword>
<accession>A0A0C9Y1N0</accession>
<dbReference type="STRING" id="1095629.A0A0C9Y1N0"/>
<evidence type="ECO:0000256" key="1">
    <source>
        <dbReference type="ARBA" id="ARBA00004173"/>
    </source>
</evidence>
<keyword evidence="4" id="KW-0689">Ribosomal protein</keyword>
<evidence type="ECO:0000313" key="9">
    <source>
        <dbReference type="Proteomes" id="UP000054477"/>
    </source>
</evidence>
<protein>
    <recommendedName>
        <fullName evidence="7">Small ribosomal subunit protein mS29</fullName>
    </recommendedName>
</protein>
<reference evidence="9" key="2">
    <citation type="submission" date="2015-01" db="EMBL/GenBank/DDBJ databases">
        <title>Evolutionary Origins and Diversification of the Mycorrhizal Mutualists.</title>
        <authorList>
            <consortium name="DOE Joint Genome Institute"/>
            <consortium name="Mycorrhizal Genomics Consortium"/>
            <person name="Kohler A."/>
            <person name="Kuo A."/>
            <person name="Nagy L.G."/>
            <person name="Floudas D."/>
            <person name="Copeland A."/>
            <person name="Barry K.W."/>
            <person name="Cichocki N."/>
            <person name="Veneault-Fourrey C."/>
            <person name="LaButti K."/>
            <person name="Lindquist E.A."/>
            <person name="Lipzen A."/>
            <person name="Lundell T."/>
            <person name="Morin E."/>
            <person name="Murat C."/>
            <person name="Riley R."/>
            <person name="Ohm R."/>
            <person name="Sun H."/>
            <person name="Tunlid A."/>
            <person name="Henrissat B."/>
            <person name="Grigoriev I.V."/>
            <person name="Hibbett D.S."/>
            <person name="Martin F."/>
        </authorList>
    </citation>
    <scope>NUCLEOTIDE SEQUENCE [LARGE SCALE GENOMIC DNA]</scope>
    <source>
        <strain evidence="9">LaAM-08-1</strain>
    </source>
</reference>
<dbReference type="Pfam" id="PF10236">
    <property type="entry name" value="DAP3"/>
    <property type="match status" value="1"/>
</dbReference>
<dbReference type="InterPro" id="IPR027417">
    <property type="entry name" value="P-loop_NTPase"/>
</dbReference>
<gene>
    <name evidence="8" type="ORF">K443DRAFT_97731</name>
</gene>
<dbReference type="EMBL" id="KN838599">
    <property type="protein sequence ID" value="KIK01953.1"/>
    <property type="molecule type" value="Genomic_DNA"/>
</dbReference>
<proteinExistence type="inferred from homology"/>
<evidence type="ECO:0000313" key="8">
    <source>
        <dbReference type="EMBL" id="KIK01953.1"/>
    </source>
</evidence>
<evidence type="ECO:0000256" key="5">
    <source>
        <dbReference type="ARBA" id="ARBA00023128"/>
    </source>
</evidence>
<keyword evidence="6" id="KW-0687">Ribonucleoprotein</keyword>
<dbReference type="Proteomes" id="UP000054477">
    <property type="component" value="Unassembled WGS sequence"/>
</dbReference>
<dbReference type="GO" id="GO:0003735">
    <property type="term" value="F:structural constituent of ribosome"/>
    <property type="evidence" value="ECO:0007669"/>
    <property type="project" value="TreeGrafter"/>
</dbReference>
<evidence type="ECO:0000256" key="3">
    <source>
        <dbReference type="ARBA" id="ARBA00022946"/>
    </source>
</evidence>
<evidence type="ECO:0000256" key="6">
    <source>
        <dbReference type="ARBA" id="ARBA00023274"/>
    </source>
</evidence>
<dbReference type="OrthoDB" id="274828at2759"/>
<evidence type="ECO:0000256" key="2">
    <source>
        <dbReference type="ARBA" id="ARBA00009863"/>
    </source>
</evidence>
<keyword evidence="9" id="KW-1185">Reference proteome</keyword>
<reference evidence="8 9" key="1">
    <citation type="submission" date="2014-04" db="EMBL/GenBank/DDBJ databases">
        <authorList>
            <consortium name="DOE Joint Genome Institute"/>
            <person name="Kuo A."/>
            <person name="Kohler A."/>
            <person name="Nagy L.G."/>
            <person name="Floudas D."/>
            <person name="Copeland A."/>
            <person name="Barry K.W."/>
            <person name="Cichocki N."/>
            <person name="Veneault-Fourrey C."/>
            <person name="LaButti K."/>
            <person name="Lindquist E.A."/>
            <person name="Lipzen A."/>
            <person name="Lundell T."/>
            <person name="Morin E."/>
            <person name="Murat C."/>
            <person name="Sun H."/>
            <person name="Tunlid A."/>
            <person name="Henrissat B."/>
            <person name="Grigoriev I.V."/>
            <person name="Hibbett D.S."/>
            <person name="Martin F."/>
            <person name="Nordberg H.P."/>
            <person name="Cantor M.N."/>
            <person name="Hua S.X."/>
        </authorList>
    </citation>
    <scope>NUCLEOTIDE SEQUENCE [LARGE SCALE GENOMIC DNA]</scope>
    <source>
        <strain evidence="8 9">LaAM-08-1</strain>
    </source>
</reference>